<dbReference type="SMART" id="SM00360">
    <property type="entry name" value="RRM"/>
    <property type="match status" value="1"/>
</dbReference>
<dbReference type="AlphaFoldDB" id="A0AAV9IGI7"/>
<dbReference type="GO" id="GO:0071013">
    <property type="term" value="C:catalytic step 2 spliceosome"/>
    <property type="evidence" value="ECO:0007669"/>
    <property type="project" value="TreeGrafter"/>
</dbReference>
<evidence type="ECO:0000256" key="1">
    <source>
        <dbReference type="ARBA" id="ARBA00022884"/>
    </source>
</evidence>
<protein>
    <recommendedName>
        <fullName evidence="4">RRM domain-containing protein</fullName>
    </recommendedName>
</protein>
<name>A0AAV9IGI7_9RHOD</name>
<dbReference type="GO" id="GO:0003723">
    <property type="term" value="F:RNA binding"/>
    <property type="evidence" value="ECO:0007669"/>
    <property type="project" value="UniProtKB-UniRule"/>
</dbReference>
<dbReference type="InterPro" id="IPR000504">
    <property type="entry name" value="RRM_dom"/>
</dbReference>
<keyword evidence="6" id="KW-1185">Reference proteome</keyword>
<feature type="region of interest" description="Disordered" evidence="3">
    <location>
        <begin position="142"/>
        <end position="172"/>
    </location>
</feature>
<feature type="compositionally biased region" description="Low complexity" evidence="3">
    <location>
        <begin position="248"/>
        <end position="259"/>
    </location>
</feature>
<evidence type="ECO:0000259" key="4">
    <source>
        <dbReference type="PROSITE" id="PS50102"/>
    </source>
</evidence>
<dbReference type="GO" id="GO:0005686">
    <property type="term" value="C:U2 snRNP"/>
    <property type="evidence" value="ECO:0007669"/>
    <property type="project" value="TreeGrafter"/>
</dbReference>
<dbReference type="PROSITE" id="PS50102">
    <property type="entry name" value="RRM"/>
    <property type="match status" value="1"/>
</dbReference>
<evidence type="ECO:0000313" key="6">
    <source>
        <dbReference type="Proteomes" id="UP001300502"/>
    </source>
</evidence>
<accession>A0AAV9IGI7</accession>
<dbReference type="PANTHER" id="PTHR45880">
    <property type="entry name" value="RNA-BINDING MOTIF PROTEIN, X-LINKED 2"/>
    <property type="match status" value="1"/>
</dbReference>
<feature type="region of interest" description="Disordered" evidence="3">
    <location>
        <begin position="231"/>
        <end position="268"/>
    </location>
</feature>
<dbReference type="EMBL" id="JANCYU010000041">
    <property type="protein sequence ID" value="KAK4526522.1"/>
    <property type="molecule type" value="Genomic_DNA"/>
</dbReference>
<dbReference type="SUPFAM" id="SSF54928">
    <property type="entry name" value="RNA-binding domain, RBD"/>
    <property type="match status" value="1"/>
</dbReference>
<dbReference type="GO" id="GO:0000398">
    <property type="term" value="P:mRNA splicing, via spliceosome"/>
    <property type="evidence" value="ECO:0007669"/>
    <property type="project" value="InterPro"/>
</dbReference>
<dbReference type="GO" id="GO:0071011">
    <property type="term" value="C:precatalytic spliceosome"/>
    <property type="evidence" value="ECO:0007669"/>
    <property type="project" value="TreeGrafter"/>
</dbReference>
<evidence type="ECO:0000256" key="3">
    <source>
        <dbReference type="SAM" id="MobiDB-lite"/>
    </source>
</evidence>
<dbReference type="Gene3D" id="3.30.70.330">
    <property type="match status" value="1"/>
</dbReference>
<dbReference type="InterPro" id="IPR051847">
    <property type="entry name" value="RNA_proc/Spliceosome_comp"/>
</dbReference>
<dbReference type="Proteomes" id="UP001300502">
    <property type="component" value="Unassembled WGS sequence"/>
</dbReference>
<sequence length="413" mass="45595">MQTTQSITQANQRELELGHIGGYGSSWHDKYANSSYIFVGNLPFELTEGDLLVVFEQYGRIADVHLVRDQETGKSKGFAFIGYEDQRSTILAVDNFNGIVLLGRVLRVDHVAHYKKRVEDEQTHSEPVPPTRDSLVQERVERELDEASSSLGTNKKTKNASRRGGGGGTRECSTMKTIQQVFAIRRDTCIRKKPSNKKKVISPEKQDSCRSVKDSVISREALISKYHKKNATAGLGNSNSNNHKKKSSQVSSSSGFKSPGVKRQVGSSHCPVVVKDDKLSKVSCANQPRTSDIVIDACTVLLTSKGDAVLSTQTIQKELGRFGDIEQIVLSQDERQALVKYSIDDAAVNCLGVVNLPEEAVACVFTVRMAKPQDASLFCAVEEHCADEPLESSHIEDSFVDSCHRPLIVYDEF</sequence>
<evidence type="ECO:0000313" key="5">
    <source>
        <dbReference type="EMBL" id="KAK4526522.1"/>
    </source>
</evidence>
<gene>
    <name evidence="5" type="ORF">GAYE_SCF25G4438</name>
</gene>
<reference evidence="5 6" key="1">
    <citation type="submission" date="2022-07" db="EMBL/GenBank/DDBJ databases">
        <title>Genome-wide signatures of adaptation to extreme environments.</title>
        <authorList>
            <person name="Cho C.H."/>
            <person name="Yoon H.S."/>
        </authorList>
    </citation>
    <scope>NUCLEOTIDE SEQUENCE [LARGE SCALE GENOMIC DNA]</scope>
    <source>
        <strain evidence="5 6">108.79 E11</strain>
    </source>
</reference>
<dbReference type="InterPro" id="IPR012677">
    <property type="entry name" value="Nucleotide-bd_a/b_plait_sf"/>
</dbReference>
<dbReference type="InterPro" id="IPR035979">
    <property type="entry name" value="RBD_domain_sf"/>
</dbReference>
<dbReference type="InterPro" id="IPR045844">
    <property type="entry name" value="RRM_Ist3-like"/>
</dbReference>
<dbReference type="CDD" id="cd12411">
    <property type="entry name" value="RRM_ist3_like"/>
    <property type="match status" value="1"/>
</dbReference>
<organism evidence="5 6">
    <name type="scientific">Galdieria yellowstonensis</name>
    <dbReference type="NCBI Taxonomy" id="3028027"/>
    <lineage>
        <taxon>Eukaryota</taxon>
        <taxon>Rhodophyta</taxon>
        <taxon>Bangiophyceae</taxon>
        <taxon>Galdieriales</taxon>
        <taxon>Galdieriaceae</taxon>
        <taxon>Galdieria</taxon>
    </lineage>
</organism>
<comment type="caution">
    <text evidence="5">The sequence shown here is derived from an EMBL/GenBank/DDBJ whole genome shotgun (WGS) entry which is preliminary data.</text>
</comment>
<dbReference type="Pfam" id="PF00076">
    <property type="entry name" value="RRM_1"/>
    <property type="match status" value="1"/>
</dbReference>
<evidence type="ECO:0000256" key="2">
    <source>
        <dbReference type="PROSITE-ProRule" id="PRU00176"/>
    </source>
</evidence>
<dbReference type="PANTHER" id="PTHR45880:SF1">
    <property type="entry name" value="RNA-BINDING MOTIF PROTEIN, X-LINKED 2"/>
    <property type="match status" value="1"/>
</dbReference>
<keyword evidence="1 2" id="KW-0694">RNA-binding</keyword>
<feature type="domain" description="RRM" evidence="4">
    <location>
        <begin position="35"/>
        <end position="113"/>
    </location>
</feature>
<proteinExistence type="predicted"/>